<dbReference type="EC" id="1.4.1.21" evidence="6"/>
<evidence type="ECO:0000256" key="1">
    <source>
        <dbReference type="ARBA" id="ARBA00008331"/>
    </source>
</evidence>
<dbReference type="Proteomes" id="UP000182278">
    <property type="component" value="Unassembled WGS sequence"/>
</dbReference>
<keyword evidence="4 6" id="KW-0560">Oxidoreductase</keyword>
<comment type="caution">
    <text evidence="9">The sequence shown here is derived from an EMBL/GenBank/DDBJ whole genome shotgun (WGS) entry which is preliminary data.</text>
</comment>
<dbReference type="Pfam" id="PF01958">
    <property type="entry name" value="Asp_DH_C"/>
    <property type="match status" value="1"/>
</dbReference>
<gene>
    <name evidence="6" type="primary">nadX</name>
    <name evidence="9" type="ORF">AUJ66_07335</name>
</gene>
<dbReference type="PIRSF" id="PIRSF005227">
    <property type="entry name" value="Asp_dh_NAD_syn"/>
    <property type="match status" value="1"/>
</dbReference>
<dbReference type="AlphaFoldDB" id="A0A1J4SBL1"/>
<name>A0A1J4SBL1_9BACT</name>
<evidence type="ECO:0000313" key="10">
    <source>
        <dbReference type="Proteomes" id="UP000182278"/>
    </source>
</evidence>
<dbReference type="InterPro" id="IPR005106">
    <property type="entry name" value="Asp/hSer_DH_NAD-bd"/>
</dbReference>
<evidence type="ECO:0000256" key="4">
    <source>
        <dbReference type="ARBA" id="ARBA00023002"/>
    </source>
</evidence>
<dbReference type="InterPro" id="IPR020626">
    <property type="entry name" value="Asp_DH_prok"/>
</dbReference>
<keyword evidence="3 6" id="KW-0521">NADP</keyword>
<dbReference type="NCBIfam" id="NF009828">
    <property type="entry name" value="PRK13303.1-3"/>
    <property type="match status" value="1"/>
</dbReference>
<feature type="binding site" evidence="6">
    <location>
        <position position="190"/>
    </location>
    <ligand>
        <name>NAD(+)</name>
        <dbReference type="ChEBI" id="CHEBI:57540"/>
    </ligand>
</feature>
<dbReference type="GO" id="GO:0016639">
    <property type="term" value="F:oxidoreductase activity, acting on the CH-NH2 group of donors, NAD or NADP as acceptor"/>
    <property type="evidence" value="ECO:0007669"/>
    <property type="project" value="UniProtKB-UniRule"/>
</dbReference>
<sequence>MEKIKVGVIGCGTIGSQLCKFIDAQLPHMALVAICDILPKKTKQLADNLINRPRILEMERLIDESDLVVESASKDVCKEIVRKCCEKGKDTMVMSTGCILENQSLLDLVRRRGVHLYLPSGAIVGLDGIKAAAIGEIESITLTTRKPPKGFEGAPFIDKNHIKLNEIKEETLLFEGTALEAVAGFPANINVAATLSLAGVGAKKTNVRILTSPQLSTNVHEIEVKGEHGRFTTSAENLPSLENPKTSYLAVLSAMATLKQIADTVKIGT</sequence>
<comment type="function">
    <text evidence="6">Specifically catalyzes the NAD or NADP-dependent dehydrogenation of L-aspartate to iminoaspartate.</text>
</comment>
<dbReference type="SUPFAM" id="SSF51735">
    <property type="entry name" value="NAD(P)-binding Rossmann-fold domains"/>
    <property type="match status" value="1"/>
</dbReference>
<dbReference type="HAMAP" id="MF_01265">
    <property type="entry name" value="NadX"/>
    <property type="match status" value="1"/>
</dbReference>
<evidence type="ECO:0000256" key="5">
    <source>
        <dbReference type="ARBA" id="ARBA00023027"/>
    </source>
</evidence>
<feature type="domain" description="Aspartate dehydrogenase" evidence="7">
    <location>
        <begin position="167"/>
        <end position="254"/>
    </location>
</feature>
<dbReference type="PANTHER" id="PTHR31873:SF6">
    <property type="entry name" value="ASPARTATE DEHYDROGENASE DOMAIN-CONTAINING PROTEIN"/>
    <property type="match status" value="1"/>
</dbReference>
<dbReference type="InterPro" id="IPR002811">
    <property type="entry name" value="Asp_DH"/>
</dbReference>
<dbReference type="GO" id="GO:0009435">
    <property type="term" value="P:NAD+ biosynthetic process"/>
    <property type="evidence" value="ECO:0007669"/>
    <property type="project" value="UniProtKB-UniRule"/>
</dbReference>
<evidence type="ECO:0000256" key="3">
    <source>
        <dbReference type="ARBA" id="ARBA00022857"/>
    </source>
</evidence>
<evidence type="ECO:0000259" key="7">
    <source>
        <dbReference type="Pfam" id="PF01958"/>
    </source>
</evidence>
<evidence type="ECO:0000259" key="8">
    <source>
        <dbReference type="Pfam" id="PF03447"/>
    </source>
</evidence>
<dbReference type="NCBIfam" id="TIGR03855">
    <property type="entry name" value="NAD_NadX"/>
    <property type="match status" value="1"/>
</dbReference>
<keyword evidence="2 6" id="KW-0662">Pyridine nucleotide biosynthesis</keyword>
<dbReference type="UniPathway" id="UPA00253">
    <property type="reaction ID" value="UER00456"/>
</dbReference>
<comment type="similarity">
    <text evidence="1 6">Belongs to the L-aspartate dehydrogenase family.</text>
</comment>
<dbReference type="NCBIfam" id="NF009830">
    <property type="entry name" value="PRK13304.1"/>
    <property type="match status" value="1"/>
</dbReference>
<comment type="catalytic activity">
    <reaction evidence="6">
        <text>L-aspartate + NADP(+) + H2O = oxaloacetate + NH4(+) + NADPH + H(+)</text>
        <dbReference type="Rhea" id="RHEA:11784"/>
        <dbReference type="ChEBI" id="CHEBI:15377"/>
        <dbReference type="ChEBI" id="CHEBI:15378"/>
        <dbReference type="ChEBI" id="CHEBI:16452"/>
        <dbReference type="ChEBI" id="CHEBI:28938"/>
        <dbReference type="ChEBI" id="CHEBI:29991"/>
        <dbReference type="ChEBI" id="CHEBI:57783"/>
        <dbReference type="ChEBI" id="CHEBI:58349"/>
        <dbReference type="EC" id="1.4.1.21"/>
    </reaction>
</comment>
<reference evidence="9 10" key="1">
    <citation type="journal article" date="2016" name="Environ. Microbiol.">
        <title>Genomic resolution of a cold subsurface aquifer community provides metabolic insights for novel microbes adapted to high CO concentrations.</title>
        <authorList>
            <person name="Probst A.J."/>
            <person name="Castelle C.J."/>
            <person name="Singh A."/>
            <person name="Brown C.T."/>
            <person name="Anantharaman K."/>
            <person name="Sharon I."/>
            <person name="Hug L.A."/>
            <person name="Burstein D."/>
            <person name="Emerson J.B."/>
            <person name="Thomas B.C."/>
            <person name="Banfield J.F."/>
        </authorList>
    </citation>
    <scope>NUCLEOTIDE SEQUENCE [LARGE SCALE GENOMIC DNA]</scope>
    <source>
        <strain evidence="9">CG1_02_38_46</strain>
    </source>
</reference>
<dbReference type="Pfam" id="PF03447">
    <property type="entry name" value="NAD_binding_3"/>
    <property type="match status" value="1"/>
</dbReference>
<feature type="domain" description="Aspartate/homoserine dehydrogenase NAD-binding" evidence="8">
    <location>
        <begin position="10"/>
        <end position="119"/>
    </location>
</feature>
<dbReference type="InterPro" id="IPR036291">
    <property type="entry name" value="NAD(P)-bd_dom_sf"/>
</dbReference>
<comment type="catalytic activity">
    <reaction evidence="6">
        <text>L-aspartate + NAD(+) + H2O = oxaloacetate + NH4(+) + NADH + H(+)</text>
        <dbReference type="Rhea" id="RHEA:11788"/>
        <dbReference type="ChEBI" id="CHEBI:15377"/>
        <dbReference type="ChEBI" id="CHEBI:15378"/>
        <dbReference type="ChEBI" id="CHEBI:16452"/>
        <dbReference type="ChEBI" id="CHEBI:28938"/>
        <dbReference type="ChEBI" id="CHEBI:29991"/>
        <dbReference type="ChEBI" id="CHEBI:57540"/>
        <dbReference type="ChEBI" id="CHEBI:57945"/>
        <dbReference type="EC" id="1.4.1.21"/>
    </reaction>
</comment>
<protein>
    <recommendedName>
        <fullName evidence="6">L-aspartate dehydrogenase</fullName>
        <ecNumber evidence="6">1.4.1.21</ecNumber>
    </recommendedName>
</protein>
<comment type="miscellaneous">
    <text evidence="6">The iminoaspartate product is unstable in aqueous solution and can decompose to oxaloacetate and ammonia.</text>
</comment>
<evidence type="ECO:0000256" key="2">
    <source>
        <dbReference type="ARBA" id="ARBA00022642"/>
    </source>
</evidence>
<dbReference type="NCBIfam" id="NF009825">
    <property type="entry name" value="PRK13302.1"/>
    <property type="match status" value="1"/>
</dbReference>
<dbReference type="Gene3D" id="3.40.50.720">
    <property type="entry name" value="NAD(P)-binding Rossmann-like Domain"/>
    <property type="match status" value="1"/>
</dbReference>
<feature type="active site" evidence="6">
    <location>
        <position position="220"/>
    </location>
</feature>
<dbReference type="GO" id="GO:0050661">
    <property type="term" value="F:NADP binding"/>
    <property type="evidence" value="ECO:0007669"/>
    <property type="project" value="UniProtKB-UniRule"/>
</dbReference>
<dbReference type="SUPFAM" id="SSF55347">
    <property type="entry name" value="Glyceraldehyde-3-phosphate dehydrogenase-like, C-terminal domain"/>
    <property type="match status" value="1"/>
</dbReference>
<accession>A0A1J4SBL1</accession>
<proteinExistence type="inferred from homology"/>
<dbReference type="GO" id="GO:0051287">
    <property type="term" value="F:NAD binding"/>
    <property type="evidence" value="ECO:0007669"/>
    <property type="project" value="UniProtKB-UniRule"/>
</dbReference>
<dbReference type="STRING" id="1817893.AUJ66_07335"/>
<dbReference type="Gene3D" id="3.30.360.10">
    <property type="entry name" value="Dihydrodipicolinate Reductase, domain 2"/>
    <property type="match status" value="1"/>
</dbReference>
<dbReference type="PANTHER" id="PTHR31873">
    <property type="entry name" value="L-ASPARTATE DEHYDROGENASE-RELATED"/>
    <property type="match status" value="1"/>
</dbReference>
<keyword evidence="5 6" id="KW-0520">NAD</keyword>
<dbReference type="EMBL" id="MNUO01000111">
    <property type="protein sequence ID" value="OIN96122.1"/>
    <property type="molecule type" value="Genomic_DNA"/>
</dbReference>
<evidence type="ECO:0000313" key="9">
    <source>
        <dbReference type="EMBL" id="OIN96122.1"/>
    </source>
</evidence>
<evidence type="ECO:0000256" key="6">
    <source>
        <dbReference type="HAMAP-Rule" id="MF_01265"/>
    </source>
</evidence>
<feature type="binding site" evidence="6">
    <location>
        <position position="122"/>
    </location>
    <ligand>
        <name>NAD(+)</name>
        <dbReference type="ChEBI" id="CHEBI:57540"/>
    </ligand>
</feature>
<dbReference type="InterPro" id="IPR022487">
    <property type="entry name" value="Asp_DH_arc"/>
</dbReference>
<comment type="pathway">
    <text evidence="6">Cofactor biosynthesis; NAD(+) biosynthesis; iminoaspartate from L-aspartate (dehydrogenase route): step 1/1.</text>
</comment>
<organism evidence="9 10">
    <name type="scientific">Candidatus Desantisbacteria bacterium CG1_02_38_46</name>
    <dbReference type="NCBI Taxonomy" id="1817893"/>
    <lineage>
        <taxon>Bacteria</taxon>
        <taxon>Candidatus Desantisiibacteriota</taxon>
    </lineage>
</organism>
<dbReference type="InterPro" id="IPR011182">
    <property type="entry name" value="L-Asp_DH"/>
</dbReference>
<dbReference type="GO" id="GO:0033735">
    <property type="term" value="F:aspartate dehydrogenase [NAD(P)+] activity"/>
    <property type="evidence" value="ECO:0007669"/>
    <property type="project" value="UniProtKB-EC"/>
</dbReference>